<feature type="region of interest" description="Disordered" evidence="11">
    <location>
        <begin position="42"/>
        <end position="114"/>
    </location>
</feature>
<keyword evidence="8 12" id="KW-0472">Membrane</keyword>
<dbReference type="GO" id="GO:0005789">
    <property type="term" value="C:endoplasmic reticulum membrane"/>
    <property type="evidence" value="ECO:0007669"/>
    <property type="project" value="UniProtKB-SubCell"/>
</dbReference>
<evidence type="ECO:0000256" key="2">
    <source>
        <dbReference type="ARBA" id="ARBA00006897"/>
    </source>
</evidence>
<proteinExistence type="inferred from homology"/>
<dbReference type="Proteomes" id="UP000092666">
    <property type="component" value="Unassembled WGS sequence"/>
</dbReference>
<feature type="domain" description="CAAX prenyl protease 2/Lysostaphin resistance protein A-like" evidence="13">
    <location>
        <begin position="229"/>
        <end position="340"/>
    </location>
</feature>
<dbReference type="PANTHER" id="PTHR13046:SF0">
    <property type="entry name" value="CAAX PRENYL PROTEASE 2"/>
    <property type="match status" value="1"/>
</dbReference>
<evidence type="ECO:0000256" key="1">
    <source>
        <dbReference type="ARBA" id="ARBA00004477"/>
    </source>
</evidence>
<dbReference type="InterPro" id="IPR039731">
    <property type="entry name" value="Rce1"/>
</dbReference>
<keyword evidence="4 12" id="KW-0812">Transmembrane</keyword>
<dbReference type="STRING" id="1296120.A0A1B9GQ54"/>
<dbReference type="GO" id="GO:0004222">
    <property type="term" value="F:metalloendopeptidase activity"/>
    <property type="evidence" value="ECO:0007669"/>
    <property type="project" value="InterPro"/>
</dbReference>
<sequence>MDPSLSPHYSLKEAISPWTAHALSFIFTTSYVGSLYLSQHLTRSRPNSPAITRRASSSHSAEAPGDSGAAKNDNGTVSASAPGIPPTSVSDADGISALEQPVSGPPVGSRDHPETIKRRMKAVTLSTLLSLSGVCFAVHNISSSAPGSFRITLWPPPPAASTTALNLLGLRLPASFSIWQYGLAPILMIGPLVAMYMDDDLPLIGGRRFGEGCLQKIQRTWREASLIELRNYVVGPVTEELVFRSTILSVSILGGLPYRSLIFGTPLWFGIAHAHHALEVYRKNGSTSSAAVQAILTDSSLDTVFQLTYTTLFGWFASYLYLRTGSVIPPLLSHVFCNIMGIYFPSRAATRTPIRRIFVWGSYIAGIIGFVYGVKRL</sequence>
<evidence type="ECO:0000256" key="5">
    <source>
        <dbReference type="ARBA" id="ARBA00022801"/>
    </source>
</evidence>
<dbReference type="AlphaFoldDB" id="A0A1B9GQ54"/>
<evidence type="ECO:0000256" key="10">
    <source>
        <dbReference type="ARBA" id="ARBA00049729"/>
    </source>
</evidence>
<evidence type="ECO:0000256" key="9">
    <source>
        <dbReference type="ARBA" id="ARBA00047280"/>
    </source>
</evidence>
<organism evidence="14 15">
    <name type="scientific">Kwoniella heveanensis BCC8398</name>
    <dbReference type="NCBI Taxonomy" id="1296120"/>
    <lineage>
        <taxon>Eukaryota</taxon>
        <taxon>Fungi</taxon>
        <taxon>Dikarya</taxon>
        <taxon>Basidiomycota</taxon>
        <taxon>Agaricomycotina</taxon>
        <taxon>Tremellomycetes</taxon>
        <taxon>Tremellales</taxon>
        <taxon>Cryptococcaceae</taxon>
        <taxon>Kwoniella</taxon>
    </lineage>
</organism>
<dbReference type="InterPro" id="IPR003675">
    <property type="entry name" value="Rce1/LyrA-like_dom"/>
</dbReference>
<evidence type="ECO:0000256" key="12">
    <source>
        <dbReference type="SAM" id="Phobius"/>
    </source>
</evidence>
<feature type="transmembrane region" description="Helical" evidence="12">
    <location>
        <begin position="178"/>
        <end position="197"/>
    </location>
</feature>
<keyword evidence="5" id="KW-0378">Hydrolase</keyword>
<feature type="transmembrane region" description="Helical" evidence="12">
    <location>
        <begin position="327"/>
        <end position="345"/>
    </location>
</feature>
<evidence type="ECO:0000313" key="14">
    <source>
        <dbReference type="EMBL" id="OCF33200.1"/>
    </source>
</evidence>
<feature type="transmembrane region" description="Helical" evidence="12">
    <location>
        <begin position="122"/>
        <end position="141"/>
    </location>
</feature>
<reference evidence="15" key="2">
    <citation type="submission" date="2013-12" db="EMBL/GenBank/DDBJ databases">
        <title>Evolution of pathogenesis and genome organization in the Tremellales.</title>
        <authorList>
            <person name="Cuomo C."/>
            <person name="Litvintseva A."/>
            <person name="Heitman J."/>
            <person name="Chen Y."/>
            <person name="Sun S."/>
            <person name="Springer D."/>
            <person name="Dromer F."/>
            <person name="Young S."/>
            <person name="Zeng Q."/>
            <person name="Chapman S."/>
            <person name="Gujja S."/>
            <person name="Saif S."/>
            <person name="Birren B."/>
        </authorList>
    </citation>
    <scope>NUCLEOTIDE SEQUENCE [LARGE SCALE GENOMIC DNA]</scope>
    <source>
        <strain evidence="15">BCC8398</strain>
    </source>
</reference>
<gene>
    <name evidence="14" type="ORF">I316_05245</name>
</gene>
<evidence type="ECO:0000313" key="15">
    <source>
        <dbReference type="Proteomes" id="UP000092666"/>
    </source>
</evidence>
<comment type="subcellular location">
    <subcellularLocation>
        <location evidence="1">Endoplasmic reticulum membrane</location>
        <topology evidence="1">Multi-pass membrane protein</topology>
    </subcellularLocation>
</comment>
<dbReference type="OrthoDB" id="271604at2759"/>
<accession>A0A1B9GQ54</accession>
<keyword evidence="6" id="KW-0256">Endoplasmic reticulum</keyword>
<dbReference type="GO" id="GO:0071586">
    <property type="term" value="P:CAAX-box protein processing"/>
    <property type="evidence" value="ECO:0007669"/>
    <property type="project" value="InterPro"/>
</dbReference>
<evidence type="ECO:0000259" key="13">
    <source>
        <dbReference type="Pfam" id="PF02517"/>
    </source>
</evidence>
<dbReference type="EMBL" id="KV700127">
    <property type="protein sequence ID" value="OCF33200.1"/>
    <property type="molecule type" value="Genomic_DNA"/>
</dbReference>
<feature type="transmembrane region" description="Helical" evidence="12">
    <location>
        <begin position="357"/>
        <end position="374"/>
    </location>
</feature>
<feature type="compositionally biased region" description="Polar residues" evidence="11">
    <location>
        <begin position="42"/>
        <end position="60"/>
    </location>
</feature>
<evidence type="ECO:0000256" key="11">
    <source>
        <dbReference type="SAM" id="MobiDB-lite"/>
    </source>
</evidence>
<dbReference type="Pfam" id="PF02517">
    <property type="entry name" value="Rce1-like"/>
    <property type="match status" value="1"/>
</dbReference>
<dbReference type="PANTHER" id="PTHR13046">
    <property type="entry name" value="PROTEASE U48 CAAX PRENYL PROTEASE RCE1"/>
    <property type="match status" value="1"/>
</dbReference>
<evidence type="ECO:0000256" key="8">
    <source>
        <dbReference type="ARBA" id="ARBA00023136"/>
    </source>
</evidence>
<protein>
    <recommendedName>
        <fullName evidence="10">intramembrane prenyl-peptidase Rce1</fullName>
        <ecNumber evidence="10">3.4.26.1</ecNumber>
    </recommendedName>
</protein>
<keyword evidence="3" id="KW-0645">Protease</keyword>
<keyword evidence="15" id="KW-1185">Reference proteome</keyword>
<comment type="similarity">
    <text evidence="2">Belongs to the peptidase U48 family.</text>
</comment>
<evidence type="ECO:0000256" key="6">
    <source>
        <dbReference type="ARBA" id="ARBA00022824"/>
    </source>
</evidence>
<evidence type="ECO:0000256" key="4">
    <source>
        <dbReference type="ARBA" id="ARBA00022692"/>
    </source>
</evidence>
<feature type="transmembrane region" description="Helical" evidence="12">
    <location>
        <begin position="20"/>
        <end position="38"/>
    </location>
</feature>
<dbReference type="EC" id="3.4.26.1" evidence="10"/>
<reference evidence="14 15" key="1">
    <citation type="submission" date="2013-07" db="EMBL/GenBank/DDBJ databases">
        <title>The Genome Sequence of Cryptococcus heveanensis BCC8398.</title>
        <authorList>
            <consortium name="The Broad Institute Genome Sequencing Platform"/>
            <person name="Cuomo C."/>
            <person name="Litvintseva A."/>
            <person name="Chen Y."/>
            <person name="Heitman J."/>
            <person name="Sun S."/>
            <person name="Springer D."/>
            <person name="Dromer F."/>
            <person name="Young S.K."/>
            <person name="Zeng Q."/>
            <person name="Gargeya S."/>
            <person name="Fitzgerald M."/>
            <person name="Abouelleil A."/>
            <person name="Alvarado L."/>
            <person name="Berlin A.M."/>
            <person name="Chapman S.B."/>
            <person name="Dewar J."/>
            <person name="Goldberg J."/>
            <person name="Griggs A."/>
            <person name="Gujja S."/>
            <person name="Hansen M."/>
            <person name="Howarth C."/>
            <person name="Imamovic A."/>
            <person name="Larimer J."/>
            <person name="McCowan C."/>
            <person name="Murphy C."/>
            <person name="Pearson M."/>
            <person name="Priest M."/>
            <person name="Roberts A."/>
            <person name="Saif S."/>
            <person name="Shea T."/>
            <person name="Sykes S."/>
            <person name="Wortman J."/>
            <person name="Nusbaum C."/>
            <person name="Birren B."/>
        </authorList>
    </citation>
    <scope>NUCLEOTIDE SEQUENCE [LARGE SCALE GENOMIC DNA]</scope>
    <source>
        <strain evidence="14 15">BCC8398</strain>
    </source>
</reference>
<evidence type="ECO:0000256" key="7">
    <source>
        <dbReference type="ARBA" id="ARBA00022989"/>
    </source>
</evidence>
<comment type="catalytic activity">
    <reaction evidence="9">
        <text>Hydrolyzes the peptide bond -P2-(S-farnesyl or geranylgeranyl)C-P1'-P2'-P3'-COOH where P1' and P2' are amino acids with aliphatic sidechains and P3' is any C-terminal residue.</text>
        <dbReference type="EC" id="3.4.26.1"/>
    </reaction>
</comment>
<evidence type="ECO:0000256" key="3">
    <source>
        <dbReference type="ARBA" id="ARBA00022670"/>
    </source>
</evidence>
<keyword evidence="7 12" id="KW-1133">Transmembrane helix</keyword>
<name>A0A1B9GQ54_9TREE</name>